<dbReference type="Proteomes" id="UP000054859">
    <property type="component" value="Unassembled WGS sequence"/>
</dbReference>
<dbReference type="Gene3D" id="3.10.129.10">
    <property type="entry name" value="Hotdog Thioesterase"/>
    <property type="match status" value="1"/>
</dbReference>
<evidence type="ECO:0000313" key="4">
    <source>
        <dbReference type="EMBL" id="VEH85378.1"/>
    </source>
</evidence>
<dbReference type="Pfam" id="PF13279">
    <property type="entry name" value="4HBT_2"/>
    <property type="match status" value="1"/>
</dbReference>
<dbReference type="EMBL" id="LNKA01000010">
    <property type="protein sequence ID" value="KTC65102.1"/>
    <property type="molecule type" value="Genomic_DNA"/>
</dbReference>
<dbReference type="KEGG" id="ladl:NCTC12735_01005"/>
<dbReference type="PANTHER" id="PTHR31793:SF37">
    <property type="entry name" value="ACYL-COA THIOESTER HYDROLASE YBGC"/>
    <property type="match status" value="1"/>
</dbReference>
<dbReference type="PATRIC" id="fig|45056.6.peg.1676"/>
<dbReference type="InterPro" id="IPR029069">
    <property type="entry name" value="HotDog_dom_sf"/>
</dbReference>
<dbReference type="Proteomes" id="UP000281170">
    <property type="component" value="Plasmid 13"/>
</dbReference>
<dbReference type="InterPro" id="IPR050563">
    <property type="entry name" value="4-hydroxybenzoyl-CoA_TE"/>
</dbReference>
<reference evidence="3 5" key="1">
    <citation type="submission" date="2015-11" db="EMBL/GenBank/DDBJ databases">
        <title>Identification of large and diverse effector repertoires of 38 Legionella species.</title>
        <authorList>
            <person name="Burstein D."/>
            <person name="Amaro F."/>
            <person name="Zusman T."/>
            <person name="Lifshitz Z."/>
            <person name="Cohen O."/>
            <person name="Gilbert J.A."/>
            <person name="Pupko T."/>
            <person name="Shuman H.A."/>
            <person name="Segal G."/>
        </authorList>
    </citation>
    <scope>NUCLEOTIDE SEQUENCE [LARGE SCALE GENOMIC DNA]</scope>
    <source>
        <strain evidence="3 5">1762-AUS-E</strain>
    </source>
</reference>
<dbReference type="CDD" id="cd00586">
    <property type="entry name" value="4HBT"/>
    <property type="match status" value="1"/>
</dbReference>
<dbReference type="OrthoDB" id="9808429at2"/>
<dbReference type="PIRSF" id="PIRSF003230">
    <property type="entry name" value="YbgC"/>
    <property type="match status" value="1"/>
</dbReference>
<keyword evidence="5" id="KW-1185">Reference proteome</keyword>
<evidence type="ECO:0000313" key="6">
    <source>
        <dbReference type="Proteomes" id="UP000281170"/>
    </source>
</evidence>
<dbReference type="PROSITE" id="PS01328">
    <property type="entry name" value="4HBCOA_THIOESTERASE"/>
    <property type="match status" value="1"/>
</dbReference>
<accession>A0A0W0R284</accession>
<comment type="similarity">
    <text evidence="1">Belongs to the 4-hydroxybenzoyl-CoA thioesterase family.</text>
</comment>
<geneLocation type="plasmid" evidence="4 6">
    <name>13</name>
</geneLocation>
<reference evidence="4 6" key="2">
    <citation type="submission" date="2018-12" db="EMBL/GenBank/DDBJ databases">
        <authorList>
            <consortium name="Pathogen Informatics"/>
        </authorList>
    </citation>
    <scope>NUCLEOTIDE SEQUENCE [LARGE SCALE GENOMIC DNA]</scope>
    <source>
        <strain evidence="4 6">NCTC12735</strain>
        <plasmid evidence="6">13</plasmid>
    </source>
</reference>
<evidence type="ECO:0000256" key="1">
    <source>
        <dbReference type="ARBA" id="ARBA00005953"/>
    </source>
</evidence>
<dbReference type="EMBL" id="LR134422">
    <property type="protein sequence ID" value="VEH85378.1"/>
    <property type="molecule type" value="Genomic_DNA"/>
</dbReference>
<proteinExistence type="inferred from homology"/>
<dbReference type="NCBIfam" id="TIGR00051">
    <property type="entry name" value="YbgC/FadM family acyl-CoA thioesterase"/>
    <property type="match status" value="1"/>
</dbReference>
<gene>
    <name evidence="3" type="primary">ybgC</name>
    <name evidence="3" type="ORF">Lade_1625</name>
    <name evidence="4" type="ORF">NCTC12735_01005</name>
</gene>
<dbReference type="AlphaFoldDB" id="A0A0W0R284"/>
<dbReference type="EC" id="3.1.2.-" evidence="4"/>
<dbReference type="InterPro" id="IPR006684">
    <property type="entry name" value="YbgC/YbaW"/>
</dbReference>
<organism evidence="3 5">
    <name type="scientific">Legionella adelaidensis</name>
    <dbReference type="NCBI Taxonomy" id="45056"/>
    <lineage>
        <taxon>Bacteria</taxon>
        <taxon>Pseudomonadati</taxon>
        <taxon>Pseudomonadota</taxon>
        <taxon>Gammaproteobacteria</taxon>
        <taxon>Legionellales</taxon>
        <taxon>Legionellaceae</taxon>
        <taxon>Legionella</taxon>
    </lineage>
</organism>
<name>A0A0W0R284_9GAMM</name>
<keyword evidence="4" id="KW-0614">Plasmid</keyword>
<dbReference type="PANTHER" id="PTHR31793">
    <property type="entry name" value="4-HYDROXYBENZOYL-COA THIOESTERASE FAMILY MEMBER"/>
    <property type="match status" value="1"/>
</dbReference>
<dbReference type="GO" id="GO:0047617">
    <property type="term" value="F:fatty acyl-CoA hydrolase activity"/>
    <property type="evidence" value="ECO:0007669"/>
    <property type="project" value="TreeGrafter"/>
</dbReference>
<keyword evidence="2 4" id="KW-0378">Hydrolase</keyword>
<evidence type="ECO:0000313" key="3">
    <source>
        <dbReference type="EMBL" id="KTC65102.1"/>
    </source>
</evidence>
<dbReference type="InterPro" id="IPR014166">
    <property type="entry name" value="Tol-Pal_acyl-CoA_thioesterase"/>
</dbReference>
<evidence type="ECO:0000313" key="5">
    <source>
        <dbReference type="Proteomes" id="UP000054859"/>
    </source>
</evidence>
<sequence length="136" mass="15571">MLVNKFLATESAATFRVYVEDTDLMGIVYHSNYLYFFERARTEMFRNAGLSLTMMAKHGTHFAIHEVQLKYHAPARLDDLLTIKTSCENIRASTLVFNQFIHNESGNLLCEAIVRVVCVNNELKPKRLPKEFIGGN</sequence>
<dbReference type="SUPFAM" id="SSF54637">
    <property type="entry name" value="Thioesterase/thiol ester dehydrase-isomerase"/>
    <property type="match status" value="1"/>
</dbReference>
<dbReference type="NCBIfam" id="TIGR02799">
    <property type="entry name" value="thio_ybgC"/>
    <property type="match status" value="1"/>
</dbReference>
<evidence type="ECO:0000256" key="2">
    <source>
        <dbReference type="ARBA" id="ARBA00022801"/>
    </source>
</evidence>
<protein>
    <submittedName>
        <fullName evidence="3">Acyl-CoA thioesterase</fullName>
        <ecNumber evidence="4">3.1.2.-</ecNumber>
    </submittedName>
</protein>
<dbReference type="FunFam" id="3.10.129.10:FF:000004">
    <property type="entry name" value="Tol-pal system-associated acyl-CoA thioesterase"/>
    <property type="match status" value="1"/>
</dbReference>
<dbReference type="STRING" id="45056.Lade_1625"/>
<dbReference type="InterPro" id="IPR008272">
    <property type="entry name" value="HB-CoA_thioesterase_AS"/>
</dbReference>